<dbReference type="PANTHER" id="PTHR46599:SF3">
    <property type="entry name" value="PIGGYBAC TRANSPOSABLE ELEMENT-DERIVED PROTEIN 4"/>
    <property type="match status" value="1"/>
</dbReference>
<dbReference type="OrthoDB" id="8191242at2759"/>
<accession>A0A2J7Q7Q8</accession>
<feature type="compositionally biased region" description="Basic residues" evidence="1">
    <location>
        <begin position="1"/>
        <end position="12"/>
    </location>
</feature>
<dbReference type="AlphaFoldDB" id="A0A2J7Q7Q8"/>
<sequence>MDQGRKRLKTKRSLGEQEISDLFSDELSDVPCDRSSDSDSDSGSDRGQQGIVATDIKSESTSDENAGSNIAETATWGKVDKTPTLGQFTGNPGVKQIPSDPTQVSEVAELFFGDTFFDMLSQETNRYYLQHREHYDRSYKALKWVDVTSAEMRKFFAIIFLMGHTRMDNLKEYWSTDPFLEIPIFGKLMSRKRFEQIWWCLHFNNNELQPQSTSRLFKIQPLLNFFIQKFQTVYKPNQQLSLDESVIPWRGKLHIRTYNPGKLTKYGLLVRVVSESTSRYIGNLEIYSGEGKKLQETIVSVLEPYLDQNYHVYQDNYYNSVGTAEYLLSRKIRVCGTIRVNRGLPPDLKEESKSLKCGETTFRRKGDILLQSWRDTHVVNMISTIHNSSMVDVQRRHGQVKKPICVSEYNMFMKGVDRDDQYLVYYSLPRKTIKWTKKVALWLINCAIFNSFLVYKNLNPNLELKYKEFLLNVAKAWATDHTVAAEPAADTVLVRAGLSTPTPRRPHVDPPGRLSGDMRKHTLVKIVKNEHAKGKQPSRRCRVCAVHNKRSMTVYMCKFCVMPLHSGECFQKYHTLKHF</sequence>
<dbReference type="Pfam" id="PF13843">
    <property type="entry name" value="DDE_Tnp_1_7"/>
    <property type="match status" value="1"/>
</dbReference>
<dbReference type="PANTHER" id="PTHR46599">
    <property type="entry name" value="PIGGYBAC TRANSPOSABLE ELEMENT-DERIVED PROTEIN 4"/>
    <property type="match status" value="1"/>
</dbReference>
<dbReference type="InParanoid" id="A0A2J7Q7Q8"/>
<dbReference type="InterPro" id="IPR029526">
    <property type="entry name" value="PGBD"/>
</dbReference>
<evidence type="ECO:0000313" key="4">
    <source>
        <dbReference type="Proteomes" id="UP000235965"/>
    </source>
</evidence>
<evidence type="ECO:0000313" key="3">
    <source>
        <dbReference type="EMBL" id="PNF24617.1"/>
    </source>
</evidence>
<gene>
    <name evidence="3" type="ORF">B7P43_G03083</name>
</gene>
<protein>
    <recommendedName>
        <fullName evidence="2">PiggyBac transposable element-derived protein domain-containing protein</fullName>
    </recommendedName>
</protein>
<dbReference type="EMBL" id="NEVH01017441">
    <property type="protein sequence ID" value="PNF24617.1"/>
    <property type="molecule type" value="Genomic_DNA"/>
</dbReference>
<dbReference type="Proteomes" id="UP000235965">
    <property type="component" value="Unassembled WGS sequence"/>
</dbReference>
<evidence type="ECO:0000256" key="1">
    <source>
        <dbReference type="SAM" id="MobiDB-lite"/>
    </source>
</evidence>
<keyword evidence="4" id="KW-1185">Reference proteome</keyword>
<feature type="domain" description="PiggyBac transposable element-derived protein" evidence="2">
    <location>
        <begin position="109"/>
        <end position="452"/>
    </location>
</feature>
<comment type="caution">
    <text evidence="3">The sequence shown here is derived from an EMBL/GenBank/DDBJ whole genome shotgun (WGS) entry which is preliminary data.</text>
</comment>
<dbReference type="STRING" id="105785.A0A2J7Q7Q8"/>
<reference evidence="3 4" key="1">
    <citation type="submission" date="2017-12" db="EMBL/GenBank/DDBJ databases">
        <title>Hemimetabolous genomes reveal molecular basis of termite eusociality.</title>
        <authorList>
            <person name="Harrison M.C."/>
            <person name="Jongepier E."/>
            <person name="Robertson H.M."/>
            <person name="Arning N."/>
            <person name="Bitard-Feildel T."/>
            <person name="Chao H."/>
            <person name="Childers C.P."/>
            <person name="Dinh H."/>
            <person name="Doddapaneni H."/>
            <person name="Dugan S."/>
            <person name="Gowin J."/>
            <person name="Greiner C."/>
            <person name="Han Y."/>
            <person name="Hu H."/>
            <person name="Hughes D.S.T."/>
            <person name="Huylmans A.-K."/>
            <person name="Kemena C."/>
            <person name="Kremer L.P.M."/>
            <person name="Lee S.L."/>
            <person name="Lopez-Ezquerra A."/>
            <person name="Mallet L."/>
            <person name="Monroy-Kuhn J.M."/>
            <person name="Moser A."/>
            <person name="Murali S.C."/>
            <person name="Muzny D.M."/>
            <person name="Otani S."/>
            <person name="Piulachs M.-D."/>
            <person name="Poelchau M."/>
            <person name="Qu J."/>
            <person name="Schaub F."/>
            <person name="Wada-Katsumata A."/>
            <person name="Worley K.C."/>
            <person name="Xie Q."/>
            <person name="Ylla G."/>
            <person name="Poulsen M."/>
            <person name="Gibbs R.A."/>
            <person name="Schal C."/>
            <person name="Richards S."/>
            <person name="Belles X."/>
            <person name="Korb J."/>
            <person name="Bornberg-Bauer E."/>
        </authorList>
    </citation>
    <scope>NUCLEOTIDE SEQUENCE [LARGE SCALE GENOMIC DNA]</scope>
    <source>
        <tissue evidence="3">Whole body</tissue>
    </source>
</reference>
<evidence type="ECO:0000259" key="2">
    <source>
        <dbReference type="Pfam" id="PF13843"/>
    </source>
</evidence>
<proteinExistence type="predicted"/>
<feature type="region of interest" description="Disordered" evidence="1">
    <location>
        <begin position="1"/>
        <end position="69"/>
    </location>
</feature>
<feature type="region of interest" description="Disordered" evidence="1">
    <location>
        <begin position="81"/>
        <end position="100"/>
    </location>
</feature>
<name>A0A2J7Q7Q8_9NEOP</name>
<organism evidence="3 4">
    <name type="scientific">Cryptotermes secundus</name>
    <dbReference type="NCBI Taxonomy" id="105785"/>
    <lineage>
        <taxon>Eukaryota</taxon>
        <taxon>Metazoa</taxon>
        <taxon>Ecdysozoa</taxon>
        <taxon>Arthropoda</taxon>
        <taxon>Hexapoda</taxon>
        <taxon>Insecta</taxon>
        <taxon>Pterygota</taxon>
        <taxon>Neoptera</taxon>
        <taxon>Polyneoptera</taxon>
        <taxon>Dictyoptera</taxon>
        <taxon>Blattodea</taxon>
        <taxon>Blattoidea</taxon>
        <taxon>Termitoidae</taxon>
        <taxon>Kalotermitidae</taxon>
        <taxon>Cryptotermitinae</taxon>
        <taxon>Cryptotermes</taxon>
    </lineage>
</organism>